<dbReference type="EMBL" id="VIGB01000001">
    <property type="protein sequence ID" value="TQF08060.1"/>
    <property type="molecule type" value="Genomic_DNA"/>
</dbReference>
<evidence type="ECO:0000256" key="2">
    <source>
        <dbReference type="ARBA" id="ARBA00022692"/>
    </source>
</evidence>
<comment type="subcellular location">
    <subcellularLocation>
        <location evidence="1">Membrane</location>
        <topology evidence="1">Multi-pass membrane protein</topology>
    </subcellularLocation>
</comment>
<evidence type="ECO:0000256" key="3">
    <source>
        <dbReference type="ARBA" id="ARBA00022989"/>
    </source>
</evidence>
<dbReference type="Proteomes" id="UP000319103">
    <property type="component" value="Unassembled WGS sequence"/>
</dbReference>
<protein>
    <submittedName>
        <fullName evidence="8">Phosphatase PAP2 family protein</fullName>
    </submittedName>
</protein>
<dbReference type="GO" id="GO:0016020">
    <property type="term" value="C:membrane"/>
    <property type="evidence" value="ECO:0007669"/>
    <property type="project" value="UniProtKB-SubCell"/>
</dbReference>
<evidence type="ECO:0000256" key="6">
    <source>
        <dbReference type="SAM" id="Phobius"/>
    </source>
</evidence>
<reference evidence="8 9" key="1">
    <citation type="submission" date="2019-06" db="EMBL/GenBank/DDBJ databases">
        <title>Description of Kitasatospora acidophila sp. nov. isolated from pine grove soil, and reclassification of Streptomyces novaecaesareae to Kitasatospora novaeceasareae comb. nov.</title>
        <authorList>
            <person name="Kim M.J."/>
        </authorList>
    </citation>
    <scope>NUCLEOTIDE SEQUENCE [LARGE SCALE GENOMIC DNA]</scope>
    <source>
        <strain evidence="8 9">MMS16-CNU292</strain>
    </source>
</reference>
<keyword evidence="3 6" id="KW-1133">Transmembrane helix</keyword>
<evidence type="ECO:0000259" key="7">
    <source>
        <dbReference type="Pfam" id="PF14378"/>
    </source>
</evidence>
<feature type="domain" description="Inositolphosphotransferase Aur1/Ipt1" evidence="7">
    <location>
        <begin position="74"/>
        <end position="255"/>
    </location>
</feature>
<sequence length="270" mass="29676">MTLTPTTRPPTAEAAAAPAGRPGRRGLLPAGWIRVGRPAWWAELVLIIVGWVLYNDTRNAVPGQRDAALRRAGEVLGFEKHLHLSFEQWANHTADHTTWLIVGMNYYYATLYMVGLIGVLLWLYWRHPEQYRAARTALCVTSGSALLGFYFFALAPPRFLANAGFIDTVVKHHTWGSWASGSVDTVSNQYAAMPSIHVAWASWCGIVMFRLAKNQLVRALGVVFPLTTFAVIVCTGNHFEADAVAGATIAFLGFGVQRLLTGRPAFPPRG</sequence>
<feature type="transmembrane region" description="Helical" evidence="6">
    <location>
        <begin position="244"/>
        <end position="261"/>
    </location>
</feature>
<comment type="caution">
    <text evidence="8">The sequence shown here is derived from an EMBL/GenBank/DDBJ whole genome shotgun (WGS) entry which is preliminary data.</text>
</comment>
<evidence type="ECO:0000256" key="5">
    <source>
        <dbReference type="SAM" id="MobiDB-lite"/>
    </source>
</evidence>
<evidence type="ECO:0000256" key="1">
    <source>
        <dbReference type="ARBA" id="ARBA00004141"/>
    </source>
</evidence>
<proteinExistence type="predicted"/>
<keyword evidence="4 6" id="KW-0472">Membrane</keyword>
<gene>
    <name evidence="8" type="ORF">E6W39_00480</name>
</gene>
<name>A0A540WGB0_9ACTN</name>
<dbReference type="InterPro" id="IPR052185">
    <property type="entry name" value="IPC_Synthase-Related"/>
</dbReference>
<accession>A0A540WGB0</accession>
<dbReference type="Pfam" id="PF14378">
    <property type="entry name" value="PAP2_3"/>
    <property type="match status" value="1"/>
</dbReference>
<evidence type="ECO:0000313" key="9">
    <source>
        <dbReference type="Proteomes" id="UP000319103"/>
    </source>
</evidence>
<dbReference type="PANTHER" id="PTHR31310">
    <property type="match status" value="1"/>
</dbReference>
<feature type="region of interest" description="Disordered" evidence="5">
    <location>
        <begin position="1"/>
        <end position="21"/>
    </location>
</feature>
<dbReference type="RefSeq" id="WP_141631721.1">
    <property type="nucleotide sequence ID" value="NZ_VIGB01000001.1"/>
</dbReference>
<dbReference type="AlphaFoldDB" id="A0A540WGB0"/>
<evidence type="ECO:0000313" key="8">
    <source>
        <dbReference type="EMBL" id="TQF08060.1"/>
    </source>
</evidence>
<dbReference type="CDD" id="cd03386">
    <property type="entry name" value="PAP2_Aur1_like"/>
    <property type="match status" value="1"/>
</dbReference>
<keyword evidence="9" id="KW-1185">Reference proteome</keyword>
<organism evidence="8 9">
    <name type="scientific">Kitasatospora acidiphila</name>
    <dbReference type="NCBI Taxonomy" id="2567942"/>
    <lineage>
        <taxon>Bacteria</taxon>
        <taxon>Bacillati</taxon>
        <taxon>Actinomycetota</taxon>
        <taxon>Actinomycetes</taxon>
        <taxon>Kitasatosporales</taxon>
        <taxon>Streptomycetaceae</taxon>
        <taxon>Kitasatospora</taxon>
    </lineage>
</organism>
<feature type="transmembrane region" description="Helical" evidence="6">
    <location>
        <begin position="216"/>
        <end position="238"/>
    </location>
</feature>
<dbReference type="InterPro" id="IPR026841">
    <property type="entry name" value="Aur1/Ipt1"/>
</dbReference>
<dbReference type="OrthoDB" id="5241565at2"/>
<feature type="transmembrane region" description="Helical" evidence="6">
    <location>
        <begin position="137"/>
        <end position="155"/>
    </location>
</feature>
<keyword evidence="2 6" id="KW-0812">Transmembrane</keyword>
<feature type="transmembrane region" description="Helical" evidence="6">
    <location>
        <begin position="106"/>
        <end position="125"/>
    </location>
</feature>
<evidence type="ECO:0000256" key="4">
    <source>
        <dbReference type="ARBA" id="ARBA00023136"/>
    </source>
</evidence>
<feature type="transmembrane region" description="Helical" evidence="6">
    <location>
        <begin position="190"/>
        <end position="209"/>
    </location>
</feature>
<dbReference type="PANTHER" id="PTHR31310:SF7">
    <property type="entry name" value="PA-PHOSPHATASE RELATED-FAMILY PROTEIN DDB_G0268928"/>
    <property type="match status" value="1"/>
</dbReference>